<dbReference type="GO" id="GO:0140359">
    <property type="term" value="F:ABC-type transporter activity"/>
    <property type="evidence" value="ECO:0007669"/>
    <property type="project" value="InterPro"/>
</dbReference>
<feature type="transmembrane region" description="Helical" evidence="9">
    <location>
        <begin position="662"/>
        <end position="683"/>
    </location>
</feature>
<dbReference type="PROSITE" id="PS50006">
    <property type="entry name" value="FHA_DOMAIN"/>
    <property type="match status" value="2"/>
</dbReference>
<keyword evidence="2" id="KW-0813">Transport</keyword>
<dbReference type="FunFam" id="3.40.50.300:FF:000474">
    <property type="entry name" value="Putative ABC transporter ATP-binding subunit"/>
    <property type="match status" value="1"/>
</dbReference>
<evidence type="ECO:0000256" key="7">
    <source>
        <dbReference type="ARBA" id="ARBA00022989"/>
    </source>
</evidence>
<feature type="domain" description="FHA" evidence="10">
    <location>
        <begin position="129"/>
        <end position="178"/>
    </location>
</feature>
<sequence length="757" mass="80677">MSTTSNEAPDRADLELRVGGRRWTLNPERVYVLGRCETADLTVDHPEVSRRHAQVLHDGLGWVLRDCGSLNGLHTSDGRVAQVRLDGRTPVRLGPSLDTPTVDVDGIAEAAGPVRHTMTVARRDSAIAITIGRDAGASIVVDDLLASRQHARATPRGTGFWIEDLGSLNGTFVNGKPIQSALLAPGDLLTIGHHEFRIVGDELVMAEPDTRVSFQATNLSFVLPSGKALLGDISFDLPQSSLLGVIGPSGAGKSTLLGALTASQPATSGSVTFDGRDLYVNYAELRDRIGVVPQDDVVHSQLTVRQALEYASLLRFPSDLDAHARRARIEEVVDELGLRAHVDTRVDRLSGGQRKRTSVAMELLTRPSLLFLDEPTSGLDPGLDKSVMTTLRTLADDGRTVVVITHSVANLGLCDRVLLLAPGGYVAFFGRPEEVLPFFGLQDYSDVFELVTNDPIGCANRFAAHKATRALPVAPPPPPSIPAAPRRRQSTLRQSTTLIRRHLRVLFADRSYALFTGLLPLVLAALVAAVPGAGGFGQIDLAHPGEAGQLLVVLLVGAAFMGMAASARDLVAERPILRRERAVGLAPRAYLMAKLVVFALLTAVQSALLLGIVLIVKSPPEGGAWIDAGWVELYAAVALTAFASATLGLLISACVSTTEQVMPLLVVAIMAQLVLCGGLIPVVDRAVLEQLAWIAPSRWGYAAGAATVDLNPRTVLADDSLWTHDTQTWAMNLAILALIALVGAALTGWRVSRVGAR</sequence>
<feature type="domain" description="ABC transporter" evidence="11">
    <location>
        <begin position="214"/>
        <end position="448"/>
    </location>
</feature>
<evidence type="ECO:0000313" key="13">
    <source>
        <dbReference type="Proteomes" id="UP000008366"/>
    </source>
</evidence>
<evidence type="ECO:0008006" key="14">
    <source>
        <dbReference type="Google" id="ProtNLM"/>
    </source>
</evidence>
<feature type="transmembrane region" description="Helical" evidence="9">
    <location>
        <begin position="550"/>
        <end position="571"/>
    </location>
</feature>
<dbReference type="SMART" id="SM00240">
    <property type="entry name" value="FHA"/>
    <property type="match status" value="2"/>
</dbReference>
<dbReference type="RefSeq" id="WP_006592700.1">
    <property type="nucleotide sequence ID" value="NZ_BAHD01000032.1"/>
</dbReference>
<dbReference type="Proteomes" id="UP000008366">
    <property type="component" value="Unassembled WGS sequence"/>
</dbReference>
<dbReference type="CDD" id="cd00060">
    <property type="entry name" value="FHA"/>
    <property type="match status" value="1"/>
</dbReference>
<feature type="domain" description="FHA" evidence="10">
    <location>
        <begin position="31"/>
        <end position="80"/>
    </location>
</feature>
<evidence type="ECO:0000256" key="6">
    <source>
        <dbReference type="ARBA" id="ARBA00022840"/>
    </source>
</evidence>
<dbReference type="OrthoDB" id="9804819at2"/>
<evidence type="ECO:0000313" key="12">
    <source>
        <dbReference type="EMBL" id="GAB96168.1"/>
    </source>
</evidence>
<dbReference type="Pfam" id="PF00005">
    <property type="entry name" value="ABC_tran"/>
    <property type="match status" value="1"/>
</dbReference>
<keyword evidence="4 9" id="KW-0812">Transmembrane</keyword>
<evidence type="ECO:0000256" key="8">
    <source>
        <dbReference type="ARBA" id="ARBA00023136"/>
    </source>
</evidence>
<dbReference type="InterPro" id="IPR013525">
    <property type="entry name" value="ABC2_TM"/>
</dbReference>
<dbReference type="PROSITE" id="PS50893">
    <property type="entry name" value="ABC_TRANSPORTER_2"/>
    <property type="match status" value="1"/>
</dbReference>
<dbReference type="InterPro" id="IPR003593">
    <property type="entry name" value="AAA+_ATPase"/>
</dbReference>
<feature type="transmembrane region" description="Helical" evidence="9">
    <location>
        <begin position="633"/>
        <end position="655"/>
    </location>
</feature>
<gene>
    <name evidence="12" type="ORF">KILIM_032_00540</name>
</gene>
<dbReference type="PANTHER" id="PTHR48041">
    <property type="entry name" value="ABC TRANSPORTER G FAMILY MEMBER 28"/>
    <property type="match status" value="1"/>
</dbReference>
<feature type="transmembrane region" description="Helical" evidence="9">
    <location>
        <begin position="591"/>
        <end position="613"/>
    </location>
</feature>
<dbReference type="PANTHER" id="PTHR48041:SF139">
    <property type="entry name" value="PROTEIN SCARLET"/>
    <property type="match status" value="1"/>
</dbReference>
<dbReference type="InterPro" id="IPR003439">
    <property type="entry name" value="ABC_transporter-like_ATP-bd"/>
</dbReference>
<dbReference type="GO" id="GO:0016887">
    <property type="term" value="F:ATP hydrolysis activity"/>
    <property type="evidence" value="ECO:0007669"/>
    <property type="project" value="InterPro"/>
</dbReference>
<proteinExistence type="predicted"/>
<evidence type="ECO:0000256" key="3">
    <source>
        <dbReference type="ARBA" id="ARBA00022553"/>
    </source>
</evidence>
<evidence type="ECO:0000256" key="1">
    <source>
        <dbReference type="ARBA" id="ARBA00004141"/>
    </source>
</evidence>
<dbReference type="InterPro" id="IPR050352">
    <property type="entry name" value="ABCG_transporters"/>
</dbReference>
<accession>K6VIV7</accession>
<keyword evidence="8 9" id="KW-0472">Membrane</keyword>
<comment type="caution">
    <text evidence="12">The sequence shown here is derived from an EMBL/GenBank/DDBJ whole genome shotgun (WGS) entry which is preliminary data.</text>
</comment>
<evidence type="ECO:0000256" key="2">
    <source>
        <dbReference type="ARBA" id="ARBA00022448"/>
    </source>
</evidence>
<dbReference type="InterPro" id="IPR000253">
    <property type="entry name" value="FHA_dom"/>
</dbReference>
<dbReference type="SUPFAM" id="SSF52540">
    <property type="entry name" value="P-loop containing nucleoside triphosphate hydrolases"/>
    <property type="match status" value="1"/>
</dbReference>
<evidence type="ECO:0000259" key="10">
    <source>
        <dbReference type="PROSITE" id="PS50006"/>
    </source>
</evidence>
<dbReference type="GO" id="GO:0016020">
    <property type="term" value="C:membrane"/>
    <property type="evidence" value="ECO:0007669"/>
    <property type="project" value="UniProtKB-SubCell"/>
</dbReference>
<feature type="transmembrane region" description="Helical" evidence="9">
    <location>
        <begin position="729"/>
        <end position="749"/>
    </location>
</feature>
<dbReference type="SMART" id="SM00382">
    <property type="entry name" value="AAA"/>
    <property type="match status" value="1"/>
</dbReference>
<dbReference type="Gene3D" id="2.60.200.20">
    <property type="match status" value="2"/>
</dbReference>
<keyword evidence="13" id="KW-1185">Reference proteome</keyword>
<protein>
    <recommendedName>
        <fullName evidence="14">ABC transporter ATP-binding/permease protein</fullName>
    </recommendedName>
</protein>
<keyword evidence="6" id="KW-0067">ATP-binding</keyword>
<dbReference type="InterPro" id="IPR008984">
    <property type="entry name" value="SMAD_FHA_dom_sf"/>
</dbReference>
<dbReference type="SUPFAM" id="SSF49879">
    <property type="entry name" value="SMAD/FHA domain"/>
    <property type="match status" value="2"/>
</dbReference>
<keyword evidence="7 9" id="KW-1133">Transmembrane helix</keyword>
<dbReference type="STRING" id="1184609.KILIM_032_00540"/>
<organism evidence="12 13">
    <name type="scientific">Kineosphaera limosa NBRC 100340</name>
    <dbReference type="NCBI Taxonomy" id="1184609"/>
    <lineage>
        <taxon>Bacteria</taxon>
        <taxon>Bacillati</taxon>
        <taxon>Actinomycetota</taxon>
        <taxon>Actinomycetes</taxon>
        <taxon>Micrococcales</taxon>
        <taxon>Dermatophilaceae</taxon>
        <taxon>Kineosphaera</taxon>
    </lineage>
</organism>
<reference evidence="12 13" key="1">
    <citation type="submission" date="2012-08" db="EMBL/GenBank/DDBJ databases">
        <title>Whole genome shotgun sequence of Kineosphaera limosa NBRC 100340.</title>
        <authorList>
            <person name="Yoshida I."/>
            <person name="Isaki S."/>
            <person name="Hosoyama A."/>
            <person name="Tsuchikane K."/>
            <person name="Katsumata H."/>
            <person name="Ando Y."/>
            <person name="Ohji S."/>
            <person name="Hamada M."/>
            <person name="Tamura T."/>
            <person name="Yamazoe A."/>
            <person name="Yamazaki S."/>
            <person name="Fujita N."/>
        </authorList>
    </citation>
    <scope>NUCLEOTIDE SEQUENCE [LARGE SCALE GENOMIC DNA]</scope>
    <source>
        <strain evidence="12 13">NBRC 100340</strain>
    </source>
</reference>
<evidence type="ECO:0000259" key="11">
    <source>
        <dbReference type="PROSITE" id="PS50893"/>
    </source>
</evidence>
<keyword evidence="3" id="KW-0597">Phosphoprotein</keyword>
<dbReference type="EMBL" id="BAHD01000032">
    <property type="protein sequence ID" value="GAB96168.1"/>
    <property type="molecule type" value="Genomic_DNA"/>
</dbReference>
<keyword evidence="5" id="KW-0547">Nucleotide-binding</keyword>
<dbReference type="eggNOG" id="COG1131">
    <property type="taxonomic scope" value="Bacteria"/>
</dbReference>
<dbReference type="Gene3D" id="3.40.50.300">
    <property type="entry name" value="P-loop containing nucleotide triphosphate hydrolases"/>
    <property type="match status" value="1"/>
</dbReference>
<dbReference type="Pfam" id="PF00498">
    <property type="entry name" value="FHA"/>
    <property type="match status" value="2"/>
</dbReference>
<dbReference type="Pfam" id="PF01061">
    <property type="entry name" value="ABC2_membrane"/>
    <property type="match status" value="1"/>
</dbReference>
<comment type="subcellular location">
    <subcellularLocation>
        <location evidence="1">Membrane</location>
        <topology evidence="1">Multi-pass membrane protein</topology>
    </subcellularLocation>
</comment>
<dbReference type="eggNOG" id="COG0842">
    <property type="taxonomic scope" value="Bacteria"/>
</dbReference>
<evidence type="ECO:0000256" key="4">
    <source>
        <dbReference type="ARBA" id="ARBA00022692"/>
    </source>
</evidence>
<evidence type="ECO:0000256" key="9">
    <source>
        <dbReference type="SAM" id="Phobius"/>
    </source>
</evidence>
<dbReference type="GO" id="GO:0005524">
    <property type="term" value="F:ATP binding"/>
    <property type="evidence" value="ECO:0007669"/>
    <property type="project" value="UniProtKB-KW"/>
</dbReference>
<feature type="transmembrane region" description="Helical" evidence="9">
    <location>
        <begin position="511"/>
        <end position="530"/>
    </location>
</feature>
<evidence type="ECO:0000256" key="5">
    <source>
        <dbReference type="ARBA" id="ARBA00022741"/>
    </source>
</evidence>
<dbReference type="AlphaFoldDB" id="K6VIV7"/>
<name>K6VIV7_9MICO</name>
<dbReference type="InterPro" id="IPR027417">
    <property type="entry name" value="P-loop_NTPase"/>
</dbReference>